<evidence type="ECO:0008006" key="6">
    <source>
        <dbReference type="Google" id="ProtNLM"/>
    </source>
</evidence>
<dbReference type="Gene3D" id="3.40.50.150">
    <property type="entry name" value="Vaccinia Virus protein VP39"/>
    <property type="match status" value="1"/>
</dbReference>
<dbReference type="InterPro" id="IPR007213">
    <property type="entry name" value="Ppm1/Ppm2/Tcmp"/>
</dbReference>
<gene>
    <name evidence="4" type="ORF">KP509_21G029900</name>
</gene>
<protein>
    <recommendedName>
        <fullName evidence="6">S-adenosyl-L-methionine-dependent methyltransferase</fullName>
    </recommendedName>
</protein>
<sequence>MSVILHGDQSSVRCHLRLPAHADWTSLLRQVRRRCRASSGSSSYAPLYCTAGMAAQPPSSDRNEGFLGALSMQVDALCGAYTEKMKQLHSMLDREEDSRERTARQMAAGRALWNHVIHDPLARFLAGESHLRKLQGRMEAACGNKEMAGVMMAVRTLWFDGKIEEALQQWRSQNTSTSSEEQLQPQVILLGAGMDTRAYRLKCLEGCAVFEVDLPKIVDFKSALLKCAVAMASDEHRAPDELEKEPSPDPQQEIPDKDLAPQLYASSVERVAADLATDEWWGKLISAGFKVGGANDRGSPAPPTIWVLEGLLYYLKEEEAMALLRRISSNCAPGTLVFADFMNEFSTHLSNELQTQFYFHSDWPEELLPTLGYARVRVSQMGDPDANFGLIHDSPLSLFHRLRQIPRYCKLAPDGSPCRRLFLVQFSVA</sequence>
<dbReference type="InterPro" id="IPR029063">
    <property type="entry name" value="SAM-dependent_MTases_sf"/>
</dbReference>
<dbReference type="EMBL" id="CM035426">
    <property type="protein sequence ID" value="KAH7315003.1"/>
    <property type="molecule type" value="Genomic_DNA"/>
</dbReference>
<feature type="region of interest" description="Disordered" evidence="3">
    <location>
        <begin position="235"/>
        <end position="256"/>
    </location>
</feature>
<feature type="compositionally biased region" description="Basic and acidic residues" evidence="3">
    <location>
        <begin position="235"/>
        <end position="247"/>
    </location>
</feature>
<evidence type="ECO:0000313" key="5">
    <source>
        <dbReference type="Proteomes" id="UP000825935"/>
    </source>
</evidence>
<evidence type="ECO:0000313" key="4">
    <source>
        <dbReference type="EMBL" id="KAH7315003.1"/>
    </source>
</evidence>
<keyword evidence="5" id="KW-1185">Reference proteome</keyword>
<evidence type="ECO:0000256" key="3">
    <source>
        <dbReference type="SAM" id="MobiDB-lite"/>
    </source>
</evidence>
<dbReference type="OMA" id="RQSACQT"/>
<evidence type="ECO:0000256" key="1">
    <source>
        <dbReference type="ARBA" id="ARBA00022603"/>
    </source>
</evidence>
<evidence type="ECO:0000256" key="2">
    <source>
        <dbReference type="ARBA" id="ARBA00022679"/>
    </source>
</evidence>
<dbReference type="GO" id="GO:0008168">
    <property type="term" value="F:methyltransferase activity"/>
    <property type="evidence" value="ECO:0007669"/>
    <property type="project" value="UniProtKB-KW"/>
</dbReference>
<dbReference type="GO" id="GO:0032259">
    <property type="term" value="P:methylation"/>
    <property type="evidence" value="ECO:0007669"/>
    <property type="project" value="UniProtKB-KW"/>
</dbReference>
<dbReference type="AlphaFoldDB" id="A0A8T2SBN3"/>
<keyword evidence="1" id="KW-0489">Methyltransferase</keyword>
<dbReference type="PANTHER" id="PTHR43619">
    <property type="entry name" value="S-ADENOSYL-L-METHIONINE-DEPENDENT METHYLTRANSFERASE YKTD-RELATED"/>
    <property type="match status" value="1"/>
</dbReference>
<name>A0A8T2SBN3_CERRI</name>
<dbReference type="SUPFAM" id="SSF53335">
    <property type="entry name" value="S-adenosyl-L-methionine-dependent methyltransferases"/>
    <property type="match status" value="1"/>
</dbReference>
<keyword evidence="2" id="KW-0808">Transferase</keyword>
<organism evidence="4 5">
    <name type="scientific">Ceratopteris richardii</name>
    <name type="common">Triangle waterfern</name>
    <dbReference type="NCBI Taxonomy" id="49495"/>
    <lineage>
        <taxon>Eukaryota</taxon>
        <taxon>Viridiplantae</taxon>
        <taxon>Streptophyta</taxon>
        <taxon>Embryophyta</taxon>
        <taxon>Tracheophyta</taxon>
        <taxon>Polypodiopsida</taxon>
        <taxon>Polypodiidae</taxon>
        <taxon>Polypodiales</taxon>
        <taxon>Pteridineae</taxon>
        <taxon>Pteridaceae</taxon>
        <taxon>Parkerioideae</taxon>
        <taxon>Ceratopteris</taxon>
    </lineage>
</organism>
<dbReference type="OrthoDB" id="203237at2759"/>
<proteinExistence type="predicted"/>
<dbReference type="PANTHER" id="PTHR43619:SF8">
    <property type="entry name" value="LEUCINE CARBOXYL METHYLTRANSFERASE"/>
    <property type="match status" value="1"/>
</dbReference>
<dbReference type="Proteomes" id="UP000825935">
    <property type="component" value="Chromosome 21"/>
</dbReference>
<comment type="caution">
    <text evidence="4">The sequence shown here is derived from an EMBL/GenBank/DDBJ whole genome shotgun (WGS) entry which is preliminary data.</text>
</comment>
<reference evidence="4" key="1">
    <citation type="submission" date="2021-08" db="EMBL/GenBank/DDBJ databases">
        <title>WGS assembly of Ceratopteris richardii.</title>
        <authorList>
            <person name="Marchant D.B."/>
            <person name="Chen G."/>
            <person name="Jenkins J."/>
            <person name="Shu S."/>
            <person name="Leebens-Mack J."/>
            <person name="Grimwood J."/>
            <person name="Schmutz J."/>
            <person name="Soltis P."/>
            <person name="Soltis D."/>
            <person name="Chen Z.-H."/>
        </authorList>
    </citation>
    <scope>NUCLEOTIDE SEQUENCE</scope>
    <source>
        <strain evidence="4">Whitten #5841</strain>
        <tissue evidence="4">Leaf</tissue>
    </source>
</reference>
<dbReference type="Pfam" id="PF04072">
    <property type="entry name" value="LCM"/>
    <property type="match status" value="1"/>
</dbReference>
<accession>A0A8T2SBN3</accession>